<dbReference type="InParanoid" id="K2S193"/>
<dbReference type="VEuPathDB" id="FungiDB:MPH_06513"/>
<evidence type="ECO:0000256" key="2">
    <source>
        <dbReference type="ARBA" id="ARBA00010617"/>
    </source>
</evidence>
<dbReference type="STRING" id="1126212.K2S193"/>
<dbReference type="PANTHER" id="PTHR47582">
    <property type="entry name" value="P450, PUTATIVE (EUROFUNG)-RELATED"/>
    <property type="match status" value="1"/>
</dbReference>
<keyword evidence="3 5" id="KW-0479">Metal-binding</keyword>
<dbReference type="eggNOG" id="KOG0684">
    <property type="taxonomic scope" value="Eukaryota"/>
</dbReference>
<gene>
    <name evidence="6" type="ORF">MPH_06513</name>
</gene>
<reference evidence="6 7" key="1">
    <citation type="journal article" date="2012" name="BMC Genomics">
        <title>Tools to kill: Genome of one of the most destructive plant pathogenic fungi Macrophomina phaseolina.</title>
        <authorList>
            <person name="Islam M.S."/>
            <person name="Haque M.S."/>
            <person name="Islam M.M."/>
            <person name="Emdad E.M."/>
            <person name="Halim A."/>
            <person name="Hossen Q.M.M."/>
            <person name="Hossain M.Z."/>
            <person name="Ahmed B."/>
            <person name="Rahim S."/>
            <person name="Rahman M.S."/>
            <person name="Alam M.M."/>
            <person name="Hou S."/>
            <person name="Wan X."/>
            <person name="Saito J.A."/>
            <person name="Alam M."/>
        </authorList>
    </citation>
    <scope>NUCLEOTIDE SEQUENCE [LARGE SCALE GENOMIC DNA]</scope>
    <source>
        <strain evidence="6 7">MS6</strain>
    </source>
</reference>
<evidence type="ECO:0000256" key="5">
    <source>
        <dbReference type="PIRSR" id="PIRSR602403-1"/>
    </source>
</evidence>
<evidence type="ECO:0000256" key="3">
    <source>
        <dbReference type="ARBA" id="ARBA00022723"/>
    </source>
</evidence>
<dbReference type="PRINTS" id="PR00465">
    <property type="entry name" value="EP450IV"/>
</dbReference>
<comment type="caution">
    <text evidence="6">The sequence shown here is derived from an EMBL/GenBank/DDBJ whole genome shotgun (WGS) entry which is preliminary data.</text>
</comment>
<protein>
    <submittedName>
        <fullName evidence="6">Cytochrome P450</fullName>
    </submittedName>
</protein>
<dbReference type="GO" id="GO:0016705">
    <property type="term" value="F:oxidoreductase activity, acting on paired donors, with incorporation or reduction of molecular oxygen"/>
    <property type="evidence" value="ECO:0007669"/>
    <property type="project" value="InterPro"/>
</dbReference>
<dbReference type="InterPro" id="IPR053007">
    <property type="entry name" value="CYP450_monoxygenase_sec-met"/>
</dbReference>
<name>K2S193_MACPH</name>
<dbReference type="HOGENOM" id="CLU_018012_4_1_1"/>
<dbReference type="CDD" id="cd11040">
    <property type="entry name" value="CYP7_CYP8-like"/>
    <property type="match status" value="1"/>
</dbReference>
<dbReference type="OrthoDB" id="3366823at2759"/>
<dbReference type="EMBL" id="AHHD01000281">
    <property type="protein sequence ID" value="EKG16279.1"/>
    <property type="molecule type" value="Genomic_DNA"/>
</dbReference>
<dbReference type="SUPFAM" id="SSF48264">
    <property type="entry name" value="Cytochrome P450"/>
    <property type="match status" value="1"/>
</dbReference>
<evidence type="ECO:0000256" key="1">
    <source>
        <dbReference type="ARBA" id="ARBA00001971"/>
    </source>
</evidence>
<dbReference type="InterPro" id="IPR001128">
    <property type="entry name" value="Cyt_P450"/>
</dbReference>
<dbReference type="AlphaFoldDB" id="K2S193"/>
<sequence>MENLTGDNWLDGYMNAVLKEIHATLAPGPNLDKINRSVAKDLTAAINALAGKTTRVELLEWFRHQFSLSSTNAMYGPHNPFKDRKVEDGFWAFDYGVSNLLISPKPSVTCPKGGKGCKDAWYGFIKYFENKYHKQGSAMVKARYRIAAEHGIPDDDIGRLEVTMIIGVLTNTVPAGFWMVFYIWTNPEILAQLREEVGKVVVERTDADGTPLRVLSMVDLKNSCPLLNGAFSETLRMRTCGISSRVVTQDIVINKEYLLKQGSVVELPNHVTHSEPELWGPTVDQFLPRRFVKGMNADLKQPKGAYRPFGSGASLCAGRHQTTSQLVSALVLLVMGFEFKPVQGDWKYPGSHGHTVAAAMDSPDHDIQVEITPRKGYENVRWLLQAEPIA</sequence>
<dbReference type="PANTHER" id="PTHR47582:SF1">
    <property type="entry name" value="P450, PUTATIVE (EUROFUNG)-RELATED"/>
    <property type="match status" value="1"/>
</dbReference>
<dbReference type="InterPro" id="IPR002403">
    <property type="entry name" value="Cyt_P450_E_grp-IV"/>
</dbReference>
<dbReference type="Proteomes" id="UP000007129">
    <property type="component" value="Unassembled WGS sequence"/>
</dbReference>
<dbReference type="InterPro" id="IPR036396">
    <property type="entry name" value="Cyt_P450_sf"/>
</dbReference>
<keyword evidence="5" id="KW-0349">Heme</keyword>
<accession>K2S193</accession>
<dbReference type="GO" id="GO:0020037">
    <property type="term" value="F:heme binding"/>
    <property type="evidence" value="ECO:0007669"/>
    <property type="project" value="InterPro"/>
</dbReference>
<keyword evidence="4 5" id="KW-0408">Iron</keyword>
<comment type="cofactor">
    <cofactor evidence="1 5">
        <name>heme</name>
        <dbReference type="ChEBI" id="CHEBI:30413"/>
    </cofactor>
</comment>
<evidence type="ECO:0000313" key="6">
    <source>
        <dbReference type="EMBL" id="EKG16279.1"/>
    </source>
</evidence>
<dbReference type="Pfam" id="PF00067">
    <property type="entry name" value="p450"/>
    <property type="match status" value="1"/>
</dbReference>
<proteinExistence type="inferred from homology"/>
<feature type="binding site" description="axial binding residue" evidence="5">
    <location>
        <position position="316"/>
    </location>
    <ligand>
        <name>heme</name>
        <dbReference type="ChEBI" id="CHEBI:30413"/>
    </ligand>
    <ligandPart>
        <name>Fe</name>
        <dbReference type="ChEBI" id="CHEBI:18248"/>
    </ligandPart>
</feature>
<organism evidence="6 7">
    <name type="scientific">Macrophomina phaseolina (strain MS6)</name>
    <name type="common">Charcoal rot fungus</name>
    <dbReference type="NCBI Taxonomy" id="1126212"/>
    <lineage>
        <taxon>Eukaryota</taxon>
        <taxon>Fungi</taxon>
        <taxon>Dikarya</taxon>
        <taxon>Ascomycota</taxon>
        <taxon>Pezizomycotina</taxon>
        <taxon>Dothideomycetes</taxon>
        <taxon>Dothideomycetes incertae sedis</taxon>
        <taxon>Botryosphaeriales</taxon>
        <taxon>Botryosphaeriaceae</taxon>
        <taxon>Macrophomina</taxon>
    </lineage>
</organism>
<dbReference type="GO" id="GO:0004497">
    <property type="term" value="F:monooxygenase activity"/>
    <property type="evidence" value="ECO:0007669"/>
    <property type="project" value="InterPro"/>
</dbReference>
<dbReference type="GO" id="GO:0005506">
    <property type="term" value="F:iron ion binding"/>
    <property type="evidence" value="ECO:0007669"/>
    <property type="project" value="InterPro"/>
</dbReference>
<comment type="similarity">
    <text evidence="2">Belongs to the cytochrome P450 family.</text>
</comment>
<dbReference type="Gene3D" id="1.10.630.10">
    <property type="entry name" value="Cytochrome P450"/>
    <property type="match status" value="1"/>
</dbReference>
<evidence type="ECO:0000256" key="4">
    <source>
        <dbReference type="ARBA" id="ARBA00023004"/>
    </source>
</evidence>
<evidence type="ECO:0000313" key="7">
    <source>
        <dbReference type="Proteomes" id="UP000007129"/>
    </source>
</evidence>